<keyword evidence="2" id="KW-1185">Reference proteome</keyword>
<dbReference type="AlphaFoldDB" id="A0A7W8D6C1"/>
<evidence type="ECO:0000313" key="1">
    <source>
        <dbReference type="EMBL" id="MBB5208744.1"/>
    </source>
</evidence>
<accession>A0A7W8D6C1</accession>
<dbReference type="RefSeq" id="WP_183961299.1">
    <property type="nucleotide sequence ID" value="NZ_JACHHP010000004.1"/>
</dbReference>
<name>A0A7W8D6C1_9GAMM</name>
<organism evidence="1 2">
    <name type="scientific">Chiayiivirga flava</name>
    <dbReference type="NCBI Taxonomy" id="659595"/>
    <lineage>
        <taxon>Bacteria</taxon>
        <taxon>Pseudomonadati</taxon>
        <taxon>Pseudomonadota</taxon>
        <taxon>Gammaproteobacteria</taxon>
        <taxon>Lysobacterales</taxon>
        <taxon>Lysobacteraceae</taxon>
        <taxon>Chiayiivirga</taxon>
    </lineage>
</organism>
<protein>
    <submittedName>
        <fullName evidence="1">Uncharacterized protein</fullName>
    </submittedName>
</protein>
<proteinExistence type="predicted"/>
<sequence length="92" mass="9677">MPVAIGASQNALRACCERPRRGEKPDHSAENDHAPLRRLCGCPRHDVDDTMPTPATIAYSSAGIADRERGNVGMGDTSTTAACAGDRGTLAR</sequence>
<reference evidence="1 2" key="1">
    <citation type="submission" date="2020-08" db="EMBL/GenBank/DDBJ databases">
        <title>Genomic Encyclopedia of Type Strains, Phase IV (KMG-IV): sequencing the most valuable type-strain genomes for metagenomic binning, comparative biology and taxonomic classification.</title>
        <authorList>
            <person name="Goeker M."/>
        </authorList>
    </citation>
    <scope>NUCLEOTIDE SEQUENCE [LARGE SCALE GENOMIC DNA]</scope>
    <source>
        <strain evidence="1 2">DSM 24163</strain>
    </source>
</reference>
<dbReference type="EMBL" id="JACHHP010000004">
    <property type="protein sequence ID" value="MBB5208744.1"/>
    <property type="molecule type" value="Genomic_DNA"/>
</dbReference>
<evidence type="ECO:0000313" key="2">
    <source>
        <dbReference type="Proteomes" id="UP000521199"/>
    </source>
</evidence>
<dbReference type="Proteomes" id="UP000521199">
    <property type="component" value="Unassembled WGS sequence"/>
</dbReference>
<gene>
    <name evidence="1" type="ORF">HNQ52_002294</name>
</gene>
<comment type="caution">
    <text evidence="1">The sequence shown here is derived from an EMBL/GenBank/DDBJ whole genome shotgun (WGS) entry which is preliminary data.</text>
</comment>